<dbReference type="PROSITE" id="PS51257">
    <property type="entry name" value="PROKAR_LIPOPROTEIN"/>
    <property type="match status" value="1"/>
</dbReference>
<organism evidence="1 2">
    <name type="scientific">Archangium gephyra</name>
    <dbReference type="NCBI Taxonomy" id="48"/>
    <lineage>
        <taxon>Bacteria</taxon>
        <taxon>Pseudomonadati</taxon>
        <taxon>Myxococcota</taxon>
        <taxon>Myxococcia</taxon>
        <taxon>Myxococcales</taxon>
        <taxon>Cystobacterineae</taxon>
        <taxon>Archangiaceae</taxon>
        <taxon>Archangium</taxon>
    </lineage>
</organism>
<reference evidence="1 2" key="1">
    <citation type="submission" date="2017-08" db="EMBL/GenBank/DDBJ databases">
        <title>Infants hospitalized years apart are colonized by the same room-sourced microbial strains.</title>
        <authorList>
            <person name="Brooks B."/>
            <person name="Olm M.R."/>
            <person name="Firek B.A."/>
            <person name="Baker R."/>
            <person name="Thomas B.C."/>
            <person name="Morowitz M.J."/>
            <person name="Banfield J.F."/>
        </authorList>
    </citation>
    <scope>NUCLEOTIDE SEQUENCE [LARGE SCALE GENOMIC DNA]</scope>
    <source>
        <strain evidence="1">S2_003_000_R2_14</strain>
    </source>
</reference>
<dbReference type="Proteomes" id="UP000249061">
    <property type="component" value="Unassembled WGS sequence"/>
</dbReference>
<evidence type="ECO:0008006" key="3">
    <source>
        <dbReference type="Google" id="ProtNLM"/>
    </source>
</evidence>
<protein>
    <recommendedName>
        <fullName evidence="3">Lipoprotein</fullName>
    </recommendedName>
</protein>
<proteinExistence type="predicted"/>
<evidence type="ECO:0000313" key="2">
    <source>
        <dbReference type="Proteomes" id="UP000249061"/>
    </source>
</evidence>
<evidence type="ECO:0000313" key="1">
    <source>
        <dbReference type="EMBL" id="PZR12818.1"/>
    </source>
</evidence>
<accession>A0A2W5UUE3</accession>
<comment type="caution">
    <text evidence="1">The sequence shown here is derived from an EMBL/GenBank/DDBJ whole genome shotgun (WGS) entry which is preliminary data.</text>
</comment>
<name>A0A2W5UUE3_9BACT</name>
<sequence>MSERHVMRTLVFFALVALVACKPSKNEALGKVLLAWDGAKCTAFLTERGWAVTDAATTDADGSVKCEGERHGDRVIMNLNHAESNSKARMAEELFEEKVSFEVKAFGTVYVQFRQSSRRHAEALRDACVAGGDFTLAGMRACLIKEGWTPDDECDGDDESGACGGEKKQVYGRMTARVSFDQLSDSPEESKRYDSGMAFWSKKPHSIDVTTHDYDATHAWMLELEKALTAQRAP</sequence>
<dbReference type="EMBL" id="QFQP01000011">
    <property type="protein sequence ID" value="PZR12818.1"/>
    <property type="molecule type" value="Genomic_DNA"/>
</dbReference>
<dbReference type="AlphaFoldDB" id="A0A2W5UUE3"/>
<gene>
    <name evidence="1" type="ORF">DI536_14745</name>
</gene>